<sequence length="553" mass="58837">MVEMIVLLRSKELTAVQITQAYLDRIDKFNGPFEVYGDNGGYNAFARIDREEALAQAAAADAWLKRENYSLNVPPLCGIPFGIKDSVAIQGRESKNGTHAYDGNVASKDATIVARLREQGAVLIGHTVASAFSGSISGTFSGNAWNKKYIPGGSSQGSGVAPIARLAAATIGEETGGSIMMPAAINGASGIKPSLGLNPVSGVMPLSPGYDVVGPIARSVRDAALIQSVIQGPDQVNDPISLSAPIPAPQMPIEARNGKKPLTGVRIGVPQTDWMSGSAIGTPPANSYDADYLAAFNRFKAELVKLGAEVIDFPGLDVTKIENDPYFSAGASTVLATIDGSNISPATAVLSPNRYEIGYWDAVKQFAATVPTSQANTLRSNFGDYDAATARAGKIPEAVRMEGERRRKQLQANFQKALDDYGVDFMLVLPLGAKAGPRTGGTQLRNYRRYYQLPNALTWPMVSFPIGMDSTSEPLPINAAFWGPRFTEAQIVQAAIDYQANYPEWNHMAPPDPAPVVSTMSLRRLSVQASGETGADVPPELSADPLIAEEAFK</sequence>
<dbReference type="InterPro" id="IPR023631">
    <property type="entry name" value="Amidase_dom"/>
</dbReference>
<evidence type="ECO:0000256" key="1">
    <source>
        <dbReference type="ARBA" id="ARBA00009199"/>
    </source>
</evidence>
<organism evidence="4 5">
    <name type="scientific">Motilibacter deserti</name>
    <dbReference type="NCBI Taxonomy" id="2714956"/>
    <lineage>
        <taxon>Bacteria</taxon>
        <taxon>Bacillati</taxon>
        <taxon>Actinomycetota</taxon>
        <taxon>Actinomycetes</taxon>
        <taxon>Motilibacterales</taxon>
        <taxon>Motilibacteraceae</taxon>
        <taxon>Motilibacter</taxon>
    </lineage>
</organism>
<protein>
    <submittedName>
        <fullName evidence="4">Amidase</fullName>
    </submittedName>
</protein>
<feature type="domain" description="Amidase" evidence="3">
    <location>
        <begin position="19"/>
        <end position="491"/>
    </location>
</feature>
<evidence type="ECO:0000259" key="3">
    <source>
        <dbReference type="Pfam" id="PF01425"/>
    </source>
</evidence>
<gene>
    <name evidence="4" type="ORF">G9H71_21220</name>
</gene>
<dbReference type="EMBL" id="JAANNP010000129">
    <property type="protein sequence ID" value="NHC16310.1"/>
    <property type="molecule type" value="Genomic_DNA"/>
</dbReference>
<comment type="caution">
    <text evidence="4">The sequence shown here is derived from an EMBL/GenBank/DDBJ whole genome shotgun (WGS) entry which is preliminary data.</text>
</comment>
<evidence type="ECO:0000256" key="2">
    <source>
        <dbReference type="SAM" id="MobiDB-lite"/>
    </source>
</evidence>
<accession>A0ABX0H3F2</accession>
<dbReference type="Pfam" id="PF01425">
    <property type="entry name" value="Amidase"/>
    <property type="match status" value="1"/>
</dbReference>
<proteinExistence type="inferred from homology"/>
<comment type="similarity">
    <text evidence="1">Belongs to the amidase family.</text>
</comment>
<dbReference type="InterPro" id="IPR036928">
    <property type="entry name" value="AS_sf"/>
</dbReference>
<dbReference type="PANTHER" id="PTHR11895">
    <property type="entry name" value="TRANSAMIDASE"/>
    <property type="match status" value="1"/>
</dbReference>
<keyword evidence="5" id="KW-1185">Reference proteome</keyword>
<evidence type="ECO:0000313" key="4">
    <source>
        <dbReference type="EMBL" id="NHC16310.1"/>
    </source>
</evidence>
<dbReference type="SUPFAM" id="SSF75304">
    <property type="entry name" value="Amidase signature (AS) enzymes"/>
    <property type="match status" value="1"/>
</dbReference>
<dbReference type="Proteomes" id="UP000800981">
    <property type="component" value="Unassembled WGS sequence"/>
</dbReference>
<evidence type="ECO:0000313" key="5">
    <source>
        <dbReference type="Proteomes" id="UP000800981"/>
    </source>
</evidence>
<dbReference type="Gene3D" id="3.90.1300.10">
    <property type="entry name" value="Amidase signature (AS) domain"/>
    <property type="match status" value="1"/>
</dbReference>
<feature type="region of interest" description="Disordered" evidence="2">
    <location>
        <begin position="529"/>
        <end position="553"/>
    </location>
</feature>
<reference evidence="4 5" key="1">
    <citation type="submission" date="2020-03" db="EMBL/GenBank/DDBJ databases">
        <title>Two novel Motilibacter sp.</title>
        <authorList>
            <person name="Liu S."/>
        </authorList>
    </citation>
    <scope>NUCLEOTIDE SEQUENCE [LARGE SCALE GENOMIC DNA]</scope>
    <source>
        <strain evidence="4 5">E257</strain>
    </source>
</reference>
<dbReference type="PANTHER" id="PTHR11895:SF7">
    <property type="entry name" value="GLUTAMYL-TRNA(GLN) AMIDOTRANSFERASE SUBUNIT A, MITOCHONDRIAL"/>
    <property type="match status" value="1"/>
</dbReference>
<name>A0ABX0H3F2_9ACTN</name>
<dbReference type="InterPro" id="IPR000120">
    <property type="entry name" value="Amidase"/>
</dbReference>